<evidence type="ECO:0000259" key="1">
    <source>
        <dbReference type="Pfam" id="PF09347"/>
    </source>
</evidence>
<dbReference type="RefSeq" id="WP_347782184.1">
    <property type="nucleotide sequence ID" value="NZ_JBBMFV010000004.1"/>
</dbReference>
<sequence>MTQTLESAPGTATTAGAKLHARAQHGRTAETMIHIPPTSAPARLTEGLPVEAAGALTWAETLAFGRYTHLELARGTRIRITDLDGDACVHAVIIRSGAQHERINVADTVKVPWQAYITAGHPLLSDAGRLMATVVADSSGKHDALTGTTHLAGNTAKYGAGSAHSASPAGRELLTLGGMKHGVSQRQLPPSISFFKGITVDPDGRIRFVGSAGDGAAVELLLHMDAVLVLANTAHPLDPREEFTGSAVDIVAWQAPQDLEALRDGTLGIDLGPEGRLALHNTESDYNARTSA</sequence>
<comment type="caution">
    <text evidence="2">The sequence shown here is derived from an EMBL/GenBank/DDBJ whole genome shotgun (WGS) entry which is preliminary data.</text>
</comment>
<dbReference type="EMBL" id="JBBMFV010000004">
    <property type="protein sequence ID" value="MEO3940773.1"/>
    <property type="molecule type" value="Genomic_DNA"/>
</dbReference>
<dbReference type="PANTHER" id="PTHR31527:SF0">
    <property type="entry name" value="RE64534P"/>
    <property type="match status" value="1"/>
</dbReference>
<organism evidence="2 3">
    <name type="scientific">Paenarthrobacter nicotinovorans</name>
    <name type="common">Arthrobacter nicotinovorans</name>
    <dbReference type="NCBI Taxonomy" id="29320"/>
    <lineage>
        <taxon>Bacteria</taxon>
        <taxon>Bacillati</taxon>
        <taxon>Actinomycetota</taxon>
        <taxon>Actinomycetes</taxon>
        <taxon>Micrococcales</taxon>
        <taxon>Micrococcaceae</taxon>
        <taxon>Paenarthrobacter</taxon>
    </lineage>
</organism>
<proteinExistence type="predicted"/>
<dbReference type="InterPro" id="IPR018959">
    <property type="entry name" value="DUF1989"/>
</dbReference>
<dbReference type="Pfam" id="PF09347">
    <property type="entry name" value="DUF1989"/>
    <property type="match status" value="1"/>
</dbReference>
<name>A0ABV0GQD9_PAENI</name>
<reference evidence="2 3" key="1">
    <citation type="journal article" date="2024" name="Appl. Microbiol. Biotechnol.">
        <title>Biosynthetic gene clusters with biotechnological applications in novel Antarctic isolates from Actinomycetota.</title>
        <authorList>
            <person name="Bruna P."/>
            <person name="Nunez-Montero K."/>
            <person name="Contreras M.J."/>
            <person name="Leal K."/>
            <person name="Garcia M."/>
            <person name="Abanto M."/>
            <person name="Barrientos L."/>
        </authorList>
    </citation>
    <scope>NUCLEOTIDE SEQUENCE [LARGE SCALE GENOMIC DNA]</scope>
    <source>
        <strain evidence="2 3">Se16.17</strain>
    </source>
</reference>
<dbReference type="Proteomes" id="UP001448614">
    <property type="component" value="Unassembled WGS sequence"/>
</dbReference>
<accession>A0ABV0GQD9</accession>
<dbReference type="NCBIfam" id="TIGR03425">
    <property type="entry name" value="urea_degr_2"/>
    <property type="match status" value="1"/>
</dbReference>
<feature type="domain" description="DUF1989" evidence="1">
    <location>
        <begin position="61"/>
        <end position="226"/>
    </location>
</feature>
<dbReference type="PANTHER" id="PTHR31527">
    <property type="entry name" value="RE64534P"/>
    <property type="match status" value="1"/>
</dbReference>
<keyword evidence="3" id="KW-1185">Reference proteome</keyword>
<evidence type="ECO:0000313" key="3">
    <source>
        <dbReference type="Proteomes" id="UP001448614"/>
    </source>
</evidence>
<gene>
    <name evidence="2" type="ORF">V3C41_06780</name>
</gene>
<protein>
    <submittedName>
        <fullName evidence="2">Urea amidolyase associated protein UAAP1</fullName>
    </submittedName>
</protein>
<evidence type="ECO:0000313" key="2">
    <source>
        <dbReference type="EMBL" id="MEO3940773.1"/>
    </source>
</evidence>
<dbReference type="InterPro" id="IPR017792">
    <property type="entry name" value="UAAP1"/>
</dbReference>